<feature type="binding site" evidence="9">
    <location>
        <position position="251"/>
    </location>
    <ligand>
        <name>substrate</name>
    </ligand>
</feature>
<keyword evidence="8 9" id="KW-0119">Carbohydrate metabolism</keyword>
<dbReference type="GO" id="GO:0005737">
    <property type="term" value="C:cytoplasm"/>
    <property type="evidence" value="ECO:0007669"/>
    <property type="project" value="UniProtKB-SubCell"/>
</dbReference>
<evidence type="ECO:0000256" key="7">
    <source>
        <dbReference type="ARBA" id="ARBA00022958"/>
    </source>
</evidence>
<keyword evidence="4 9" id="KW-0418">Kinase</keyword>
<gene>
    <name evidence="9" type="primary">rbsK</name>
    <name evidence="11" type="ORF">JF922_03765</name>
</gene>
<dbReference type="Proteomes" id="UP000612893">
    <property type="component" value="Unassembled WGS sequence"/>
</dbReference>
<dbReference type="EC" id="2.7.1.15" evidence="9"/>
<comment type="subcellular location">
    <subcellularLocation>
        <location evidence="9">Cytoplasm</location>
    </subcellularLocation>
</comment>
<dbReference type="PANTHER" id="PTHR10584:SF166">
    <property type="entry name" value="RIBOKINASE"/>
    <property type="match status" value="1"/>
</dbReference>
<proteinExistence type="inferred from homology"/>
<feature type="active site" description="Proton acceptor" evidence="9">
    <location>
        <position position="251"/>
    </location>
</feature>
<keyword evidence="3 9" id="KW-0547">Nucleotide-binding</keyword>
<dbReference type="AlphaFoldDB" id="A0A934JZS6"/>
<accession>A0A934JZS6</accession>
<comment type="subunit">
    <text evidence="9">Homodimer.</text>
</comment>
<reference evidence="11" key="1">
    <citation type="submission" date="2020-10" db="EMBL/GenBank/DDBJ databases">
        <title>Ca. Dormibacterota MAGs.</title>
        <authorList>
            <person name="Montgomery K."/>
        </authorList>
    </citation>
    <scope>NUCLEOTIDE SEQUENCE [LARGE SCALE GENOMIC DNA]</scope>
    <source>
        <strain evidence="11">SC8812_S17_10</strain>
    </source>
</reference>
<evidence type="ECO:0000313" key="12">
    <source>
        <dbReference type="Proteomes" id="UP000612893"/>
    </source>
</evidence>
<feature type="binding site" evidence="9">
    <location>
        <begin position="39"/>
        <end position="43"/>
    </location>
    <ligand>
        <name>substrate</name>
    </ligand>
</feature>
<evidence type="ECO:0000256" key="1">
    <source>
        <dbReference type="ARBA" id="ARBA00022679"/>
    </source>
</evidence>
<evidence type="ECO:0000259" key="10">
    <source>
        <dbReference type="Pfam" id="PF00294"/>
    </source>
</evidence>
<feature type="binding site" evidence="9">
    <location>
        <position position="284"/>
    </location>
    <ligand>
        <name>K(+)</name>
        <dbReference type="ChEBI" id="CHEBI:29103"/>
    </ligand>
</feature>
<evidence type="ECO:0000256" key="8">
    <source>
        <dbReference type="ARBA" id="ARBA00023277"/>
    </source>
</evidence>
<keyword evidence="12" id="KW-1185">Reference proteome</keyword>
<dbReference type="GO" id="GO:0046872">
    <property type="term" value="F:metal ion binding"/>
    <property type="evidence" value="ECO:0007669"/>
    <property type="project" value="UniProtKB-KW"/>
</dbReference>
<evidence type="ECO:0000256" key="4">
    <source>
        <dbReference type="ARBA" id="ARBA00022777"/>
    </source>
</evidence>
<evidence type="ECO:0000313" key="11">
    <source>
        <dbReference type="EMBL" id="MBJ7597189.1"/>
    </source>
</evidence>
<feature type="binding site" evidence="9">
    <location>
        <position position="140"/>
    </location>
    <ligand>
        <name>substrate</name>
    </ligand>
</feature>
<dbReference type="HAMAP" id="MF_01987">
    <property type="entry name" value="Ribokinase"/>
    <property type="match status" value="1"/>
</dbReference>
<comment type="catalytic activity">
    <reaction evidence="9">
        <text>D-ribose + ATP = D-ribose 5-phosphate + ADP + H(+)</text>
        <dbReference type="Rhea" id="RHEA:13697"/>
        <dbReference type="ChEBI" id="CHEBI:15378"/>
        <dbReference type="ChEBI" id="CHEBI:30616"/>
        <dbReference type="ChEBI" id="CHEBI:47013"/>
        <dbReference type="ChEBI" id="CHEBI:78346"/>
        <dbReference type="ChEBI" id="CHEBI:456216"/>
        <dbReference type="EC" id="2.7.1.15"/>
    </reaction>
</comment>
<sequence>MGRVAVLGSLNMDLVVQTKELPLAGQTVVGDRLHTLPGGKGANQAVAAARLGAEVRMVGRVGSDAHGEELIRGLVEDGVEVSAVTRDSEEPSGAALIVVAAGGQNMITLAPGANGRVGEEEVEALVRGLARGDVVVLQLEVPLQAVLSAAERARRAGARVLLNAAPSTPLAGQPPPPTDLLVVNEAEAAELAGEPVSDLAGAERAARRLAASGGAVVVTMGAAGAVLWDSEKATRVPARAVDAVDATAAGDAFVGALAMALAAGWNITDAVGLGTAAGAAAASRLGARSSLPRSADLDRLFGLDLHATRGPQP</sequence>
<comment type="similarity">
    <text evidence="9">Belongs to the carbohydrate kinase PfkB family. Ribokinase subfamily.</text>
</comment>
<evidence type="ECO:0000256" key="3">
    <source>
        <dbReference type="ARBA" id="ARBA00022741"/>
    </source>
</evidence>
<feature type="binding site" evidence="9">
    <location>
        <position position="281"/>
    </location>
    <ligand>
        <name>K(+)</name>
        <dbReference type="ChEBI" id="CHEBI:29103"/>
    </ligand>
</feature>
<feature type="binding site" evidence="9">
    <location>
        <begin position="11"/>
        <end position="13"/>
    </location>
    <ligand>
        <name>substrate</name>
    </ligand>
</feature>
<keyword evidence="6 9" id="KW-0460">Magnesium</keyword>
<feature type="binding site" evidence="9">
    <location>
        <position position="184"/>
    </location>
    <ligand>
        <name>ATP</name>
        <dbReference type="ChEBI" id="CHEBI:30616"/>
    </ligand>
</feature>
<comment type="pathway">
    <text evidence="9">Carbohydrate metabolism; D-ribose degradation; D-ribose 5-phosphate from beta-D-ribopyranose: step 2/2.</text>
</comment>
<dbReference type="PANTHER" id="PTHR10584">
    <property type="entry name" value="SUGAR KINASE"/>
    <property type="match status" value="1"/>
</dbReference>
<feature type="domain" description="Carbohydrate kinase PfkB" evidence="10">
    <location>
        <begin position="2"/>
        <end position="292"/>
    </location>
</feature>
<feature type="binding site" evidence="9">
    <location>
        <position position="245"/>
    </location>
    <ligand>
        <name>K(+)</name>
        <dbReference type="ChEBI" id="CHEBI:29103"/>
    </ligand>
</feature>
<feature type="binding site" evidence="9">
    <location>
        <position position="286"/>
    </location>
    <ligand>
        <name>K(+)</name>
        <dbReference type="ChEBI" id="CHEBI:29103"/>
    </ligand>
</feature>
<comment type="caution">
    <text evidence="11">The sequence shown here is derived from an EMBL/GenBank/DDBJ whole genome shotgun (WGS) entry which is preliminary data.</text>
</comment>
<feature type="binding site" evidence="9">
    <location>
        <position position="247"/>
    </location>
    <ligand>
        <name>K(+)</name>
        <dbReference type="ChEBI" id="CHEBI:29103"/>
    </ligand>
</feature>
<keyword evidence="7 9" id="KW-0630">Potassium</keyword>
<comment type="caution">
    <text evidence="9">Lacks conserved residue(s) required for the propagation of feature annotation.</text>
</comment>
<comment type="activity regulation">
    <text evidence="9">Activated by a monovalent cation that binds near, but not in, the active site. The most likely occupant of the site in vivo is potassium. Ion binding induces a conformational change that may alter substrate affinity.</text>
</comment>
<evidence type="ECO:0000256" key="6">
    <source>
        <dbReference type="ARBA" id="ARBA00022842"/>
    </source>
</evidence>
<dbReference type="RefSeq" id="WP_338199225.1">
    <property type="nucleotide sequence ID" value="NZ_JAEKNR010000041.1"/>
</dbReference>
<feature type="binding site" evidence="9">
    <location>
        <begin position="219"/>
        <end position="224"/>
    </location>
    <ligand>
        <name>ATP</name>
        <dbReference type="ChEBI" id="CHEBI:30616"/>
    </ligand>
</feature>
<dbReference type="InterPro" id="IPR029056">
    <property type="entry name" value="Ribokinase-like"/>
</dbReference>
<name>A0A934JZS6_9BACT</name>
<evidence type="ECO:0000256" key="2">
    <source>
        <dbReference type="ARBA" id="ARBA00022723"/>
    </source>
</evidence>
<dbReference type="CDD" id="cd01174">
    <property type="entry name" value="ribokinase"/>
    <property type="match status" value="1"/>
</dbReference>
<dbReference type="SUPFAM" id="SSF53613">
    <property type="entry name" value="Ribokinase-like"/>
    <property type="match status" value="1"/>
</dbReference>
<protein>
    <recommendedName>
        <fullName evidence="9">Ribokinase</fullName>
        <shortName evidence="9">RK</shortName>
        <ecNumber evidence="9">2.7.1.15</ecNumber>
    </recommendedName>
</protein>
<keyword evidence="9" id="KW-0963">Cytoplasm</keyword>
<dbReference type="Pfam" id="PF00294">
    <property type="entry name" value="PfkB"/>
    <property type="match status" value="1"/>
</dbReference>
<dbReference type="GO" id="GO:0005524">
    <property type="term" value="F:ATP binding"/>
    <property type="evidence" value="ECO:0007669"/>
    <property type="project" value="UniProtKB-UniRule"/>
</dbReference>
<feature type="binding site" evidence="9">
    <location>
        <position position="290"/>
    </location>
    <ligand>
        <name>K(+)</name>
        <dbReference type="ChEBI" id="CHEBI:29103"/>
    </ligand>
</feature>
<feature type="binding site" evidence="9">
    <location>
        <begin position="250"/>
        <end position="251"/>
    </location>
    <ligand>
        <name>ATP</name>
        <dbReference type="ChEBI" id="CHEBI:30616"/>
    </ligand>
</feature>
<keyword evidence="2 9" id="KW-0479">Metal-binding</keyword>
<organism evidence="11 12">
    <name type="scientific">Candidatus Nephthysia bennettiae</name>
    <dbReference type="NCBI Taxonomy" id="3127016"/>
    <lineage>
        <taxon>Bacteria</taxon>
        <taxon>Bacillati</taxon>
        <taxon>Candidatus Dormiibacterota</taxon>
        <taxon>Candidatus Dormibacteria</taxon>
        <taxon>Candidatus Dormibacterales</taxon>
        <taxon>Candidatus Dormibacteraceae</taxon>
        <taxon>Candidatus Nephthysia</taxon>
    </lineage>
</organism>
<dbReference type="InterPro" id="IPR002139">
    <property type="entry name" value="Ribo/fructo_kinase"/>
</dbReference>
<dbReference type="GO" id="GO:0004747">
    <property type="term" value="F:ribokinase activity"/>
    <property type="evidence" value="ECO:0007669"/>
    <property type="project" value="UniProtKB-UniRule"/>
</dbReference>
<keyword evidence="1 9" id="KW-0808">Transferase</keyword>
<evidence type="ECO:0000256" key="9">
    <source>
        <dbReference type="HAMAP-Rule" id="MF_01987"/>
    </source>
</evidence>
<dbReference type="InterPro" id="IPR011611">
    <property type="entry name" value="PfkB_dom"/>
</dbReference>
<dbReference type="GO" id="GO:0019303">
    <property type="term" value="P:D-ribose catabolic process"/>
    <property type="evidence" value="ECO:0007669"/>
    <property type="project" value="UniProtKB-UniRule"/>
</dbReference>
<comment type="function">
    <text evidence="9">Catalyzes the phosphorylation of ribose at O-5 in a reaction requiring ATP and magnesium. The resulting D-ribose-5-phosphate can then be used either for sythesis of nucleotides, histidine, and tryptophan, or as a component of the pentose phosphate pathway.</text>
</comment>
<dbReference type="Gene3D" id="3.40.1190.20">
    <property type="match status" value="1"/>
</dbReference>
<keyword evidence="5 9" id="KW-0067">ATP-binding</keyword>
<dbReference type="InterPro" id="IPR011877">
    <property type="entry name" value="Ribokinase"/>
</dbReference>
<dbReference type="PRINTS" id="PR00990">
    <property type="entry name" value="RIBOKINASE"/>
</dbReference>
<evidence type="ECO:0000256" key="5">
    <source>
        <dbReference type="ARBA" id="ARBA00022840"/>
    </source>
</evidence>
<comment type="cofactor">
    <cofactor evidence="9">
        <name>Mg(2+)</name>
        <dbReference type="ChEBI" id="CHEBI:18420"/>
    </cofactor>
    <text evidence="9">Requires a divalent cation, most likely magnesium in vivo, as an electrophilic catalyst to aid phosphoryl group transfer. It is the chelate of the metal and the nucleotide that is the actual substrate.</text>
</comment>
<dbReference type="EMBL" id="JAEKNR010000041">
    <property type="protein sequence ID" value="MBJ7597189.1"/>
    <property type="molecule type" value="Genomic_DNA"/>
</dbReference>